<dbReference type="EMBL" id="CP041742">
    <property type="protein sequence ID" value="QDQ74083.1"/>
    <property type="molecule type" value="Genomic_DNA"/>
</dbReference>
<dbReference type="OrthoDB" id="6057745at2"/>
<keyword evidence="2" id="KW-0812">Transmembrane</keyword>
<dbReference type="AlphaFoldDB" id="A0A516V6E7"/>
<dbReference type="RefSeq" id="WP_143879593.1">
    <property type="nucleotide sequence ID" value="NZ_BAABLZ010000001.1"/>
</dbReference>
<name>A0A516V6E7_9GAMM</name>
<gene>
    <name evidence="3" type="ORF">FNZ56_09420</name>
</gene>
<evidence type="ECO:0000313" key="3">
    <source>
        <dbReference type="EMBL" id="QDQ74083.1"/>
    </source>
</evidence>
<keyword evidence="4" id="KW-1185">Reference proteome</keyword>
<evidence type="ECO:0000256" key="2">
    <source>
        <dbReference type="SAM" id="Phobius"/>
    </source>
</evidence>
<protein>
    <submittedName>
        <fullName evidence="3">Uncharacterized protein</fullName>
    </submittedName>
</protein>
<feature type="transmembrane region" description="Helical" evidence="2">
    <location>
        <begin position="58"/>
        <end position="75"/>
    </location>
</feature>
<keyword evidence="2" id="KW-0472">Membrane</keyword>
<accession>A0A516V6E7</accession>
<proteinExistence type="predicted"/>
<evidence type="ECO:0000256" key="1">
    <source>
        <dbReference type="SAM" id="MobiDB-lite"/>
    </source>
</evidence>
<sequence length="121" mass="12743">MSTIERLPDRALELATQVGEGIKSRVPDRALKWVETGAAIGVVKTGAKVATRFVRRNPVVAVAAVAGAGLLWYAARRRAKQAEGELGAIDGESKRIEAKRARGVNGGGSPRTRRGAQAVAN</sequence>
<keyword evidence="2" id="KW-1133">Transmembrane helix</keyword>
<dbReference type="Proteomes" id="UP000315891">
    <property type="component" value="Chromosome"/>
</dbReference>
<feature type="region of interest" description="Disordered" evidence="1">
    <location>
        <begin position="97"/>
        <end position="121"/>
    </location>
</feature>
<reference evidence="3 4" key="1">
    <citation type="submission" date="2019-07" db="EMBL/GenBank/DDBJ databases">
        <title>Lysobacter weifangensis sp. nov., isolated from bensulfuron-methyl contaminated farmland soil.</title>
        <authorList>
            <person name="Zhao H."/>
        </authorList>
    </citation>
    <scope>NUCLEOTIDE SEQUENCE [LARGE SCALE GENOMIC DNA]</scope>
    <source>
        <strain evidence="3 4">CC-Bw-6</strain>
    </source>
</reference>
<evidence type="ECO:0000313" key="4">
    <source>
        <dbReference type="Proteomes" id="UP000315891"/>
    </source>
</evidence>
<organism evidence="3 4">
    <name type="scientific">Pseudoluteimonas lycopersici</name>
    <dbReference type="NCBI Taxonomy" id="1324796"/>
    <lineage>
        <taxon>Bacteria</taxon>
        <taxon>Pseudomonadati</taxon>
        <taxon>Pseudomonadota</taxon>
        <taxon>Gammaproteobacteria</taxon>
        <taxon>Lysobacterales</taxon>
        <taxon>Lysobacteraceae</taxon>
        <taxon>Pseudoluteimonas</taxon>
    </lineage>
</organism>